<evidence type="ECO:0000256" key="4">
    <source>
        <dbReference type="SAM" id="MobiDB-lite"/>
    </source>
</evidence>
<dbReference type="RefSeq" id="XP_008603760.1">
    <property type="nucleotide sequence ID" value="XM_008605538.1"/>
</dbReference>
<feature type="region of interest" description="Disordered" evidence="4">
    <location>
        <begin position="734"/>
        <end position="754"/>
    </location>
</feature>
<feature type="repeat" description="RCC1" evidence="3">
    <location>
        <begin position="187"/>
        <end position="238"/>
    </location>
</feature>
<dbReference type="InterPro" id="IPR051553">
    <property type="entry name" value="Ran_GTPase-activating"/>
</dbReference>
<evidence type="ECO:0000313" key="7">
    <source>
        <dbReference type="Proteomes" id="UP000030762"/>
    </source>
</evidence>
<dbReference type="Proteomes" id="UP000030762">
    <property type="component" value="Unassembled WGS sequence"/>
</dbReference>
<dbReference type="InParanoid" id="T0SH70"/>
<dbReference type="eggNOG" id="KOG1426">
    <property type="taxonomic scope" value="Eukaryota"/>
</dbReference>
<feature type="compositionally biased region" description="Basic residues" evidence="4">
    <location>
        <begin position="604"/>
        <end position="615"/>
    </location>
</feature>
<reference evidence="6 7" key="1">
    <citation type="submission" date="2012-04" db="EMBL/GenBank/DDBJ databases">
        <title>The Genome Sequence of Saprolegnia declina VS20.</title>
        <authorList>
            <consortium name="The Broad Institute Genome Sequencing Platform"/>
            <person name="Russ C."/>
            <person name="Nusbaum C."/>
            <person name="Tyler B."/>
            <person name="van West P."/>
            <person name="Dieguez-Uribeondo J."/>
            <person name="de Bruijn I."/>
            <person name="Tripathy S."/>
            <person name="Jiang R."/>
            <person name="Young S.K."/>
            <person name="Zeng Q."/>
            <person name="Gargeya S."/>
            <person name="Fitzgerald M."/>
            <person name="Haas B."/>
            <person name="Abouelleil A."/>
            <person name="Alvarado L."/>
            <person name="Arachchi H.M."/>
            <person name="Berlin A."/>
            <person name="Chapman S.B."/>
            <person name="Goldberg J."/>
            <person name="Griggs A."/>
            <person name="Gujja S."/>
            <person name="Hansen M."/>
            <person name="Howarth C."/>
            <person name="Imamovic A."/>
            <person name="Larimer J."/>
            <person name="McCowen C."/>
            <person name="Montmayeur A."/>
            <person name="Murphy C."/>
            <person name="Neiman D."/>
            <person name="Pearson M."/>
            <person name="Priest M."/>
            <person name="Roberts A."/>
            <person name="Saif S."/>
            <person name="Shea T."/>
            <person name="Sisk P."/>
            <person name="Sykes S."/>
            <person name="Wortman J."/>
            <person name="Nusbaum C."/>
            <person name="Birren B."/>
        </authorList>
    </citation>
    <scope>NUCLEOTIDE SEQUENCE [LARGE SCALE GENOMIC DNA]</scope>
    <source>
        <strain evidence="6 7">VS20</strain>
    </source>
</reference>
<organism evidence="6 7">
    <name type="scientific">Saprolegnia diclina (strain VS20)</name>
    <dbReference type="NCBI Taxonomy" id="1156394"/>
    <lineage>
        <taxon>Eukaryota</taxon>
        <taxon>Sar</taxon>
        <taxon>Stramenopiles</taxon>
        <taxon>Oomycota</taxon>
        <taxon>Saprolegniomycetes</taxon>
        <taxon>Saprolegniales</taxon>
        <taxon>Saprolegniaceae</taxon>
        <taxon>Saprolegnia</taxon>
    </lineage>
</organism>
<feature type="repeat" description="RCC1" evidence="3">
    <location>
        <begin position="136"/>
        <end position="186"/>
    </location>
</feature>
<dbReference type="InterPro" id="IPR058923">
    <property type="entry name" value="RCC1-like_dom"/>
</dbReference>
<feature type="region of interest" description="Disordered" evidence="4">
    <location>
        <begin position="594"/>
        <end position="631"/>
    </location>
</feature>
<evidence type="ECO:0000256" key="2">
    <source>
        <dbReference type="ARBA" id="ARBA00022737"/>
    </source>
</evidence>
<dbReference type="PROSITE" id="PS00626">
    <property type="entry name" value="RCC1_2"/>
    <property type="match status" value="1"/>
</dbReference>
<feature type="repeat" description="RCC1" evidence="3">
    <location>
        <begin position="291"/>
        <end position="340"/>
    </location>
</feature>
<dbReference type="SUPFAM" id="SSF50985">
    <property type="entry name" value="RCC1/BLIP-II"/>
    <property type="match status" value="1"/>
</dbReference>
<dbReference type="STRING" id="1156394.T0SH70"/>
<keyword evidence="7" id="KW-1185">Reference proteome</keyword>
<dbReference type="EMBL" id="JH767132">
    <property type="protein sequence ID" value="EQC42337.1"/>
    <property type="molecule type" value="Genomic_DNA"/>
</dbReference>
<evidence type="ECO:0000256" key="3">
    <source>
        <dbReference type="PROSITE-ProRule" id="PRU00235"/>
    </source>
</evidence>
<gene>
    <name evidence="6" type="ORF">SDRG_00076</name>
</gene>
<proteinExistence type="predicted"/>
<dbReference type="InterPro" id="IPR000408">
    <property type="entry name" value="Reg_chr_condens"/>
</dbReference>
<dbReference type="OMA" id="CGALHTV"/>
<dbReference type="PANTHER" id="PTHR45982:SF1">
    <property type="entry name" value="REGULATOR OF CHROMOSOME CONDENSATION"/>
    <property type="match status" value="1"/>
</dbReference>
<evidence type="ECO:0000313" key="6">
    <source>
        <dbReference type="EMBL" id="EQC42337.1"/>
    </source>
</evidence>
<accession>T0SH70</accession>
<dbReference type="VEuPathDB" id="FungiDB:SDRG_00076"/>
<feature type="repeat" description="RCC1" evidence="3">
    <location>
        <begin position="394"/>
        <end position="445"/>
    </location>
</feature>
<dbReference type="Pfam" id="PF25390">
    <property type="entry name" value="WD40_RLD"/>
    <property type="match status" value="1"/>
</dbReference>
<evidence type="ECO:0000256" key="1">
    <source>
        <dbReference type="ARBA" id="ARBA00022658"/>
    </source>
</evidence>
<dbReference type="PRINTS" id="PR00633">
    <property type="entry name" value="RCCNDNSATION"/>
</dbReference>
<feature type="domain" description="RCC1-like" evidence="5">
    <location>
        <begin position="131"/>
        <end position="377"/>
    </location>
</feature>
<dbReference type="Gene3D" id="2.130.10.30">
    <property type="entry name" value="Regulator of chromosome condensation 1/beta-lactamase-inhibitor protein II"/>
    <property type="match status" value="2"/>
</dbReference>
<feature type="region of interest" description="Disordered" evidence="4">
    <location>
        <begin position="682"/>
        <end position="719"/>
    </location>
</feature>
<feature type="compositionally biased region" description="Polar residues" evidence="4">
    <location>
        <begin position="737"/>
        <end position="754"/>
    </location>
</feature>
<keyword evidence="1" id="KW-0344">Guanine-nucleotide releasing factor</keyword>
<dbReference type="GeneID" id="19940803"/>
<dbReference type="GO" id="GO:0005085">
    <property type="term" value="F:guanyl-nucleotide exchange factor activity"/>
    <property type="evidence" value="ECO:0007669"/>
    <property type="project" value="TreeGrafter"/>
</dbReference>
<feature type="repeat" description="RCC1" evidence="3">
    <location>
        <begin position="340"/>
        <end position="393"/>
    </location>
</feature>
<dbReference type="InterPro" id="IPR009091">
    <property type="entry name" value="RCC1/BLIP-II"/>
</dbReference>
<dbReference type="PROSITE" id="PS50012">
    <property type="entry name" value="RCC1_3"/>
    <property type="match status" value="7"/>
</dbReference>
<protein>
    <recommendedName>
        <fullName evidence="5">RCC1-like domain-containing protein</fullName>
    </recommendedName>
</protein>
<dbReference type="OrthoDB" id="10256179at2759"/>
<feature type="repeat" description="RCC1" evidence="3">
    <location>
        <begin position="239"/>
        <end position="290"/>
    </location>
</feature>
<feature type="repeat" description="RCC1" evidence="3">
    <location>
        <begin position="446"/>
        <end position="497"/>
    </location>
</feature>
<name>T0SH70_SAPDV</name>
<dbReference type="Pfam" id="PF00415">
    <property type="entry name" value="RCC1"/>
    <property type="match status" value="2"/>
</dbReference>
<dbReference type="AlphaFoldDB" id="T0SH70"/>
<evidence type="ECO:0000259" key="5">
    <source>
        <dbReference type="Pfam" id="PF25390"/>
    </source>
</evidence>
<sequence length="754" mass="82861">MVDRRPTVQPVPVHRARSKRHADDVKVLVSVSSIRLRRGSETKYELSLSKPPLPHHCVIVSISFPNIPGISVVPAEVMFTCAHRKPHEINVHATDAVELQRFKLEHRVKRTKHCDTRYMSCAVTNLAVQILRKDSLFVFTFGSNLHGRLGTVTPTAACTPTPLRCKWLFPVQIACGREHSAIVDINSHLYCFGRGSEGQLGQLHVDNVKVPAIVASLVQHQVFHVACGANHTLCSVDGGRIFAWGDNTYGQLGVGFKAKQYHIPIHAKHLPCAAYAIVCGGDQSFVISQLHQVYVAGCNLAGQLGLGDMGSRRHFTLNPHLQHVERLAAGTYHVIATTPTQVLVWGNAANGRLGLLRPQTDFYNLPTPLEMFADVRVKEVAAGGMHTALLTHAGDLLLWGGNNYGQVGDGTTVDKPRPVRLRLFEGKCVSAIALGEWHSIALGDDGCVFAWGFGEEGQLGLGEDRNAHLPMVVHALSGTAPLRVHCGSVHSVVVTSIEVANRSQQEKDQKLSELNAQHEHRRLLSRKSMLWKGRRPTTKHLDEAATTAAAMTSERTIDVHTLPTTIAETEETTPLSDDSLRQCLEADMTQHMHMSPPVAQRPPQHPRLRRPHTARPVRGTSTAPVPTSWRDRPMTSRLSLRLALREEFHVLSVLQRPVAPPMDKKTVYDRLDTREKLLGALRDPFDLTSPASPVHGRPRRPSTAPSRRRDMASVVSTPSPVVVRVDSLTALLDEDMASTTSPETSDNLSVATDA</sequence>
<dbReference type="PANTHER" id="PTHR45982">
    <property type="entry name" value="REGULATOR OF CHROMOSOME CONDENSATION"/>
    <property type="match status" value="1"/>
</dbReference>
<keyword evidence="2" id="KW-0677">Repeat</keyword>
<dbReference type="GO" id="GO:0005737">
    <property type="term" value="C:cytoplasm"/>
    <property type="evidence" value="ECO:0007669"/>
    <property type="project" value="TreeGrafter"/>
</dbReference>